<dbReference type="PROSITE" id="PS50011">
    <property type="entry name" value="PROTEIN_KINASE_DOM"/>
    <property type="match status" value="1"/>
</dbReference>
<organism evidence="3 4">
    <name type="scientific">Prauserella shujinwangii</name>
    <dbReference type="NCBI Taxonomy" id="1453103"/>
    <lineage>
        <taxon>Bacteria</taxon>
        <taxon>Bacillati</taxon>
        <taxon>Actinomycetota</taxon>
        <taxon>Actinomycetes</taxon>
        <taxon>Pseudonocardiales</taxon>
        <taxon>Pseudonocardiaceae</taxon>
        <taxon>Prauserella</taxon>
    </lineage>
</organism>
<dbReference type="SUPFAM" id="SSF56112">
    <property type="entry name" value="Protein kinase-like (PK-like)"/>
    <property type="match status" value="1"/>
</dbReference>
<keyword evidence="4" id="KW-1185">Reference proteome</keyword>
<dbReference type="Proteomes" id="UP000238362">
    <property type="component" value="Unassembled WGS sequence"/>
</dbReference>
<evidence type="ECO:0000313" key="3">
    <source>
        <dbReference type="EMBL" id="PRX44688.1"/>
    </source>
</evidence>
<dbReference type="InterPro" id="IPR000719">
    <property type="entry name" value="Prot_kinase_dom"/>
</dbReference>
<feature type="domain" description="Protein kinase" evidence="2">
    <location>
        <begin position="117"/>
        <end position="441"/>
    </location>
</feature>
<sequence length="441" mass="48371">MRIPPVRPVTVARRLAAILGTLAVRGAVLPWYFLGGAVRKRTGTGARQRWLTETITELGPAFVKVAQLLSTRPDLVPPRICASLGELYDDVRPIPPDQLVPLLEPLLGSALAGIVARDGGAAAASGSIACVYTAQLPDGSRVAIKVRRPGIEQVLATDLTILRRGARALGRLPWLRAVPVTEIVDQLTESVFRQLDLAAECEHLDELYRNMARFPRVRVPRPYRELSGSDVVVMEFVEDLRRLRPSDIDREAGEQAVVEALRGVYQMLFQDGLVHCDLHPGNLYLRRDGSVAIVDAGFTVRLTPQAQDKFAGFFLHMAKGNGARCADIVLSTATPGPETDVEGFRRALSALVEAHSGVSAAEFDLVGFATRLFDIQRRFGLYADPQFVFPILSLLVLEGTIRDFAPDVDFQHEAMPFLVHGTMERAVRAWQASLSEADRLG</sequence>
<dbReference type="Pfam" id="PF03109">
    <property type="entry name" value="ABC1"/>
    <property type="match status" value="1"/>
</dbReference>
<dbReference type="AlphaFoldDB" id="A0A2T0LNB5"/>
<keyword evidence="3" id="KW-0830">Ubiquinone</keyword>
<dbReference type="Gene3D" id="1.10.510.10">
    <property type="entry name" value="Transferase(Phosphotransferase) domain 1"/>
    <property type="match status" value="1"/>
</dbReference>
<reference evidence="3 4" key="1">
    <citation type="submission" date="2018-03" db="EMBL/GenBank/DDBJ databases">
        <title>Genomic Encyclopedia of Type Strains, Phase III (KMG-III): the genomes of soil and plant-associated and newly described type strains.</title>
        <authorList>
            <person name="Whitman W."/>
        </authorList>
    </citation>
    <scope>NUCLEOTIDE SEQUENCE [LARGE SCALE GENOMIC DNA]</scope>
    <source>
        <strain evidence="3 4">CGMCC 4.7125</strain>
    </source>
</reference>
<gene>
    <name evidence="3" type="ORF">B0I33_111202</name>
</gene>
<dbReference type="GO" id="GO:0005524">
    <property type="term" value="F:ATP binding"/>
    <property type="evidence" value="ECO:0007669"/>
    <property type="project" value="InterPro"/>
</dbReference>
<evidence type="ECO:0000256" key="1">
    <source>
        <dbReference type="ARBA" id="ARBA00009670"/>
    </source>
</evidence>
<evidence type="ECO:0000313" key="4">
    <source>
        <dbReference type="Proteomes" id="UP000238362"/>
    </source>
</evidence>
<dbReference type="InterPro" id="IPR004147">
    <property type="entry name" value="ABC1_dom"/>
</dbReference>
<dbReference type="PANTHER" id="PTHR10566:SF113">
    <property type="entry name" value="PROTEIN ACTIVITY OF BC1 COMPLEX KINASE 7, CHLOROPLASTIC"/>
    <property type="match status" value="1"/>
</dbReference>
<proteinExistence type="inferred from homology"/>
<evidence type="ECO:0000259" key="2">
    <source>
        <dbReference type="PROSITE" id="PS50011"/>
    </source>
</evidence>
<dbReference type="CDD" id="cd05121">
    <property type="entry name" value="ABC1_ADCK3-like"/>
    <property type="match status" value="1"/>
</dbReference>
<accession>A0A2T0LNB5</accession>
<protein>
    <submittedName>
        <fullName evidence="3">Ubiquinone biosynthesis protein</fullName>
    </submittedName>
</protein>
<dbReference type="InterPro" id="IPR011009">
    <property type="entry name" value="Kinase-like_dom_sf"/>
</dbReference>
<dbReference type="OrthoDB" id="9795390at2"/>
<dbReference type="PANTHER" id="PTHR10566">
    <property type="entry name" value="CHAPERONE-ACTIVITY OF BC1 COMPLEX CABC1 -RELATED"/>
    <property type="match status" value="1"/>
</dbReference>
<dbReference type="InterPro" id="IPR050154">
    <property type="entry name" value="UbiB_kinase"/>
</dbReference>
<name>A0A2T0LNB5_9PSEU</name>
<dbReference type="EMBL" id="PVNH01000011">
    <property type="protein sequence ID" value="PRX44688.1"/>
    <property type="molecule type" value="Genomic_DNA"/>
</dbReference>
<dbReference type="GO" id="GO:0004672">
    <property type="term" value="F:protein kinase activity"/>
    <property type="evidence" value="ECO:0007669"/>
    <property type="project" value="InterPro"/>
</dbReference>
<comment type="similarity">
    <text evidence="1">Belongs to the protein kinase superfamily. ADCK protein kinase family.</text>
</comment>
<comment type="caution">
    <text evidence="3">The sequence shown here is derived from an EMBL/GenBank/DDBJ whole genome shotgun (WGS) entry which is preliminary data.</text>
</comment>